<dbReference type="SMART" id="SM00369">
    <property type="entry name" value="LRR_TYP"/>
    <property type="match status" value="5"/>
</dbReference>
<sequence>AVPARIAKHVERINFGFNSIQSIYENSFAGLTKLELLMIHGNDIQNIPNGALKDLVSLQVFKISYNKLKAITGQTLQGLSSLMRLHMDHNRIEFIHPNAFNGLTSLRLVHLEGNLLQQLHPNTFSTFMVLDYFKLSTVRHLYLSENVLRTLPAGMFQGMPLLENLYLHGNPWACDCSLKWLLEW</sequence>
<comment type="caution">
    <text evidence="3">The sequence shown here is derived from an EMBL/GenBank/DDBJ whole genome shotgun (WGS) entry which is preliminary data.</text>
</comment>
<proteinExistence type="predicted"/>
<evidence type="ECO:0000256" key="1">
    <source>
        <dbReference type="ARBA" id="ARBA00022614"/>
    </source>
</evidence>
<dbReference type="EMBL" id="WEIT01010223">
    <property type="protein sequence ID" value="NWI75024.1"/>
    <property type="molecule type" value="Genomic_DNA"/>
</dbReference>
<gene>
    <name evidence="3" type="primary">Mxra5_0</name>
    <name evidence="3" type="ORF">DRYGAM_R02502</name>
</gene>
<dbReference type="Gene3D" id="3.80.10.10">
    <property type="entry name" value="Ribonuclease Inhibitor"/>
    <property type="match status" value="2"/>
</dbReference>
<protein>
    <submittedName>
        <fullName evidence="3">MXRA5 protein</fullName>
    </submittedName>
</protein>
<name>A0A851E4C7_9CORV</name>
<keyword evidence="4" id="KW-1185">Reference proteome</keyword>
<dbReference type="PANTHER" id="PTHR24369:SF163">
    <property type="entry name" value="MATRIX-REMODELING-ASSOCIATED PROTEIN 5"/>
    <property type="match status" value="1"/>
</dbReference>
<dbReference type="AlphaFoldDB" id="A0A851E4C7"/>
<dbReference type="PANTHER" id="PTHR24369">
    <property type="entry name" value="ANTIGEN BSP, PUTATIVE-RELATED"/>
    <property type="match status" value="1"/>
</dbReference>
<dbReference type="Proteomes" id="UP000604080">
    <property type="component" value="Unassembled WGS sequence"/>
</dbReference>
<keyword evidence="1" id="KW-0433">Leucine-rich repeat</keyword>
<evidence type="ECO:0000256" key="2">
    <source>
        <dbReference type="ARBA" id="ARBA00022737"/>
    </source>
</evidence>
<dbReference type="SUPFAM" id="SSF52058">
    <property type="entry name" value="L domain-like"/>
    <property type="match status" value="1"/>
</dbReference>
<keyword evidence="2" id="KW-0677">Repeat</keyword>
<organism evidence="3 4">
    <name type="scientific">Dryoscopus gambensis</name>
    <dbReference type="NCBI Taxonomy" id="85069"/>
    <lineage>
        <taxon>Eukaryota</taxon>
        <taxon>Metazoa</taxon>
        <taxon>Chordata</taxon>
        <taxon>Craniata</taxon>
        <taxon>Vertebrata</taxon>
        <taxon>Euteleostomi</taxon>
        <taxon>Archelosauria</taxon>
        <taxon>Archosauria</taxon>
        <taxon>Dinosauria</taxon>
        <taxon>Saurischia</taxon>
        <taxon>Theropoda</taxon>
        <taxon>Coelurosauria</taxon>
        <taxon>Aves</taxon>
        <taxon>Neognathae</taxon>
        <taxon>Neoaves</taxon>
        <taxon>Telluraves</taxon>
        <taxon>Australaves</taxon>
        <taxon>Passeriformes</taxon>
        <taxon>Corvoidea</taxon>
        <taxon>Malaconotidae</taxon>
        <taxon>Dryoscopus</taxon>
    </lineage>
</organism>
<feature type="non-terminal residue" evidence="3">
    <location>
        <position position="1"/>
    </location>
</feature>
<evidence type="ECO:0000313" key="4">
    <source>
        <dbReference type="Proteomes" id="UP000604080"/>
    </source>
</evidence>
<dbReference type="Pfam" id="PF13855">
    <property type="entry name" value="LRR_8"/>
    <property type="match status" value="2"/>
</dbReference>
<evidence type="ECO:0000313" key="3">
    <source>
        <dbReference type="EMBL" id="NWI75024.1"/>
    </source>
</evidence>
<feature type="non-terminal residue" evidence="3">
    <location>
        <position position="184"/>
    </location>
</feature>
<dbReference type="InterPro" id="IPR050541">
    <property type="entry name" value="LRR_TM_domain-containing"/>
</dbReference>
<accession>A0A851E4C7</accession>
<reference evidence="3" key="1">
    <citation type="submission" date="2019-10" db="EMBL/GenBank/DDBJ databases">
        <title>Bird 10,000 Genomes (B10K) Project - Family phase.</title>
        <authorList>
            <person name="Zhang G."/>
        </authorList>
    </citation>
    <scope>NUCLEOTIDE SEQUENCE</scope>
    <source>
        <strain evidence="3">B10K-DU-002-56</strain>
        <tissue evidence="3">Muscle</tissue>
    </source>
</reference>
<dbReference type="InterPro" id="IPR032675">
    <property type="entry name" value="LRR_dom_sf"/>
</dbReference>
<dbReference type="GO" id="GO:0005886">
    <property type="term" value="C:plasma membrane"/>
    <property type="evidence" value="ECO:0007669"/>
    <property type="project" value="TreeGrafter"/>
</dbReference>
<dbReference type="InterPro" id="IPR001611">
    <property type="entry name" value="Leu-rich_rpt"/>
</dbReference>
<dbReference type="InterPro" id="IPR003591">
    <property type="entry name" value="Leu-rich_rpt_typical-subtyp"/>
</dbReference>